<feature type="compositionally biased region" description="Polar residues" evidence="6">
    <location>
        <begin position="501"/>
        <end position="513"/>
    </location>
</feature>
<evidence type="ECO:0000256" key="5">
    <source>
        <dbReference type="ARBA" id="ARBA00023242"/>
    </source>
</evidence>
<accession>A0A1I8AUB7</accession>
<name>A0A1I8AUB7_9BILA</name>
<sequence>MSEGSADAEAAKSRKRPEIQIYRPGMMRKGTDITLTAKPTPAPPSRNQPPGEHRKKRQDGGPSRGGRSQKNENNASLSSLSEVRSLSGSTTGFETASYRQQKKNRRSGGGTPQSGQQSASSSRQGSIADLSETQSLRNRGPRAAPPSGGGGGRRKQHHNSSQSLYDRPPTFNMARSEHYPVYPETQSLRRDQPRIRSQRGPNFTSNAHDYYNAPRAPPRLSDNLNPAGRPSGRRRLNSTRSIQSERPAAKNDSASNYGGHDFDETQSYCGEPFASCDDLLSQAGSVSSVAASVLSIESILKEHTASFDWTEELAKHEEEQAKERKLQEEMANESNEAAGPMSPRQRGIISIKPAAMSSVASEPHNKRNQKRRGRRNRNDSPSISSVSESIQENPSEDEGCRTPTYEQQESNGRRGIISNGTQLYSADRYSPIPSRAKPGAEADLMWRGGNAKVADRREQPRGRPTLNRGTSQSSEPSTPRPNQLDTVTFNIKSPQRVGPSATGSTHNALQQTQKHNDPKAKPPTPDNARVRSVKSPTSSATEQEIAQKYSADMKKYLEQIEGLCENVSTGDVSSGKILNDVSAKLAKIYFDVFLLDINYTYVKKTDTFMWKQCFYGPIEALRTASNTTKKCGKEFRNILIDFVDNSLKFYENLLHTIEEKVQFKIIDYLYWPNGVPSEDMLSCAVVNGGAKTSANKDIKLALVLIHRQMISIGDLHRYKAMIRGNKDYSSCRLWYSKSAQLYPSNGRCYNQLALIAMYAIMQRNPLRSRRDSAFLRVGSFIQARKLLEQHRYLDTVFFYARAISAKYAIETARHPLDAAFNEQHLRVDTYKNDVNERLGSGSTQITTTVERNDEIWILPDNGAKSTRLSEVDSEKSDYFANEPVTSLYKWAIAYTLHAAGLIATKIGMERYENVSERAVCLLRALLDRAQCPLTALQLVQIASIFIYCVHVNALKKAPEDGTCSAQQQVAVQMILTFWSLLMEPIIKNLDSLEGYLKGEPVDPKVSRVIPALSTISAWMSTPFVKDVYAGMPSLESFHTPLVKVETWQVFAKLANELSRLVASGVMGLQSTSQSPRTGDAIEVVLPETIFMSSFCNVFPSEPQSVCLVKTNCSVLENADSSLLSLHARFSNILSAAEFLDGSELRCFQFDSKSQSFVCPGEFSEEEDDPVTPRKNSVVEPPVIDHSSPTVVTENQVISELERKKRENKLREQMRAADSTKPTLEVRPEYLVPDTNTFIDHLASLKKIIESKRFTTLVPTTVIAELTGLSQPAANLLANTKPGHMGATDIDHIDWVSEQARLAVQYLRNVSESRTPGIYTITSNGNRQPSLNFVTEELPRSDDKKAVNDDRILSCCVQFEAKMSSSTEPAEGTLKRRVVLLTEDRALKIKAITMQVPCRTIPNFVEWSRLT</sequence>
<dbReference type="CDD" id="cd09885">
    <property type="entry name" value="PIN_Smg6-like"/>
    <property type="match status" value="1"/>
</dbReference>
<feature type="compositionally biased region" description="Basic and acidic residues" evidence="6">
    <location>
        <begin position="316"/>
        <end position="328"/>
    </location>
</feature>
<feature type="compositionally biased region" description="Polar residues" evidence="6">
    <location>
        <begin position="90"/>
        <end position="99"/>
    </location>
</feature>
<evidence type="ECO:0000256" key="4">
    <source>
        <dbReference type="ARBA" id="ARBA00023161"/>
    </source>
</evidence>
<evidence type="ECO:0000256" key="6">
    <source>
        <dbReference type="SAM" id="MobiDB-lite"/>
    </source>
</evidence>
<dbReference type="Gene3D" id="3.40.50.1010">
    <property type="entry name" value="5'-nuclease"/>
    <property type="match status" value="1"/>
</dbReference>
<keyword evidence="5" id="KW-0539">Nucleus</keyword>
<dbReference type="InterPro" id="IPR045153">
    <property type="entry name" value="Est1/Ebs1-like"/>
</dbReference>
<dbReference type="Pfam" id="PF10374">
    <property type="entry name" value="EST1"/>
    <property type="match status" value="1"/>
</dbReference>
<evidence type="ECO:0000256" key="3">
    <source>
        <dbReference type="ARBA" id="ARBA00022490"/>
    </source>
</evidence>
<dbReference type="InterPro" id="IPR018834">
    <property type="entry name" value="DNA/RNA-bd_Est1-type"/>
</dbReference>
<dbReference type="GO" id="GO:0000184">
    <property type="term" value="P:nuclear-transcribed mRNA catabolic process, nonsense-mediated decay"/>
    <property type="evidence" value="ECO:0007669"/>
    <property type="project" value="UniProtKB-KW"/>
</dbReference>
<proteinExistence type="predicted"/>
<dbReference type="SUPFAM" id="SSF88723">
    <property type="entry name" value="PIN domain-like"/>
    <property type="match status" value="1"/>
</dbReference>
<dbReference type="GO" id="GO:0070034">
    <property type="term" value="F:telomerase RNA binding"/>
    <property type="evidence" value="ECO:0007669"/>
    <property type="project" value="TreeGrafter"/>
</dbReference>
<dbReference type="Pfam" id="PF10373">
    <property type="entry name" value="EST1_DNA_bind"/>
    <property type="match status" value="1"/>
</dbReference>
<dbReference type="SUPFAM" id="SSF48452">
    <property type="entry name" value="TPR-like"/>
    <property type="match status" value="1"/>
</dbReference>
<feature type="region of interest" description="Disordered" evidence="6">
    <location>
        <begin position="316"/>
        <end position="543"/>
    </location>
</feature>
<dbReference type="Gene3D" id="1.25.40.10">
    <property type="entry name" value="Tetratricopeptide repeat domain"/>
    <property type="match status" value="1"/>
</dbReference>
<evidence type="ECO:0000256" key="1">
    <source>
        <dbReference type="ARBA" id="ARBA00004123"/>
    </source>
</evidence>
<dbReference type="InterPro" id="IPR019458">
    <property type="entry name" value="Est1-like_N"/>
</dbReference>
<dbReference type="WBParaSite" id="L893_g915.t1">
    <property type="protein sequence ID" value="L893_g915.t1"/>
    <property type="gene ID" value="L893_g915"/>
</dbReference>
<protein>
    <submittedName>
        <fullName evidence="9">PINc domain-containing protein</fullName>
    </submittedName>
</protein>
<evidence type="ECO:0000259" key="7">
    <source>
        <dbReference type="SMART" id="SM00670"/>
    </source>
</evidence>
<keyword evidence="4" id="KW-0866">Nonsense-mediated mRNA decay</keyword>
<feature type="compositionally biased region" description="Basic and acidic residues" evidence="6">
    <location>
        <begin position="9"/>
        <end position="18"/>
    </location>
</feature>
<dbReference type="GO" id="GO:0042162">
    <property type="term" value="F:telomeric DNA binding"/>
    <property type="evidence" value="ECO:0007669"/>
    <property type="project" value="TreeGrafter"/>
</dbReference>
<dbReference type="PANTHER" id="PTHR15696:SF0">
    <property type="entry name" value="TELOMERASE-BINDING PROTEIN EST1A"/>
    <property type="match status" value="1"/>
</dbReference>
<feature type="compositionally biased region" description="Low complexity" evidence="6">
    <location>
        <begin position="380"/>
        <end position="389"/>
    </location>
</feature>
<feature type="compositionally biased region" description="Low complexity" evidence="6">
    <location>
        <begin position="76"/>
        <end position="89"/>
    </location>
</feature>
<feature type="region of interest" description="Disordered" evidence="6">
    <location>
        <begin position="1"/>
        <end position="268"/>
    </location>
</feature>
<dbReference type="Pfam" id="PF13638">
    <property type="entry name" value="PIN_4"/>
    <property type="match status" value="1"/>
</dbReference>
<feature type="compositionally biased region" description="Basic residues" evidence="6">
    <location>
        <begin position="366"/>
        <end position="375"/>
    </location>
</feature>
<dbReference type="SMART" id="SM00670">
    <property type="entry name" value="PINc"/>
    <property type="match status" value="1"/>
</dbReference>
<dbReference type="InterPro" id="IPR029060">
    <property type="entry name" value="PIN-like_dom_sf"/>
</dbReference>
<dbReference type="InterPro" id="IPR011990">
    <property type="entry name" value="TPR-like_helical_dom_sf"/>
</dbReference>
<dbReference type="GO" id="GO:0005737">
    <property type="term" value="C:cytoplasm"/>
    <property type="evidence" value="ECO:0007669"/>
    <property type="project" value="UniProtKB-SubCell"/>
</dbReference>
<feature type="compositionally biased region" description="Low complexity" evidence="6">
    <location>
        <begin position="113"/>
        <end position="126"/>
    </location>
</feature>
<organism evidence="8 9">
    <name type="scientific">Steinernema glaseri</name>
    <dbReference type="NCBI Taxonomy" id="37863"/>
    <lineage>
        <taxon>Eukaryota</taxon>
        <taxon>Metazoa</taxon>
        <taxon>Ecdysozoa</taxon>
        <taxon>Nematoda</taxon>
        <taxon>Chromadorea</taxon>
        <taxon>Rhabditida</taxon>
        <taxon>Tylenchina</taxon>
        <taxon>Panagrolaimomorpha</taxon>
        <taxon>Strongyloidoidea</taxon>
        <taxon>Steinernematidae</taxon>
        <taxon>Steinernema</taxon>
    </lineage>
</organism>
<reference evidence="9" key="1">
    <citation type="submission" date="2016-11" db="UniProtKB">
        <authorList>
            <consortium name="WormBaseParasite"/>
        </authorList>
    </citation>
    <scope>IDENTIFICATION</scope>
</reference>
<feature type="region of interest" description="Disordered" evidence="6">
    <location>
        <begin position="1160"/>
        <end position="1185"/>
    </location>
</feature>
<keyword evidence="8" id="KW-1185">Reference proteome</keyword>
<dbReference type="Proteomes" id="UP000095287">
    <property type="component" value="Unplaced"/>
</dbReference>
<feature type="compositionally biased region" description="Polar residues" evidence="6">
    <location>
        <begin position="534"/>
        <end position="543"/>
    </location>
</feature>
<feature type="compositionally biased region" description="Polar residues" evidence="6">
    <location>
        <begin position="467"/>
        <end position="493"/>
    </location>
</feature>
<comment type="subcellular location">
    <subcellularLocation>
        <location evidence="2">Cytoplasm</location>
    </subcellularLocation>
    <subcellularLocation>
        <location evidence="1">Nucleus</location>
    </subcellularLocation>
</comment>
<evidence type="ECO:0000256" key="2">
    <source>
        <dbReference type="ARBA" id="ARBA00004496"/>
    </source>
</evidence>
<evidence type="ECO:0000313" key="9">
    <source>
        <dbReference type="WBParaSite" id="L893_g915.t1"/>
    </source>
</evidence>
<evidence type="ECO:0000313" key="8">
    <source>
        <dbReference type="Proteomes" id="UP000095287"/>
    </source>
</evidence>
<dbReference type="PANTHER" id="PTHR15696">
    <property type="entry name" value="SMG-7 SUPPRESSOR WITH MORPHOLOGICAL EFFECT ON GENITALIA PROTEIN 7"/>
    <property type="match status" value="1"/>
</dbReference>
<feature type="domain" description="PIN" evidence="7">
    <location>
        <begin position="1228"/>
        <end position="1388"/>
    </location>
</feature>
<keyword evidence="3" id="KW-0963">Cytoplasm</keyword>
<dbReference type="GO" id="GO:0005697">
    <property type="term" value="C:telomerase holoenzyme complex"/>
    <property type="evidence" value="ECO:0007669"/>
    <property type="project" value="TreeGrafter"/>
</dbReference>
<dbReference type="InterPro" id="IPR002716">
    <property type="entry name" value="PIN_dom"/>
</dbReference>
<feature type="compositionally biased region" description="Polar residues" evidence="6">
    <location>
        <begin position="66"/>
        <end position="75"/>
    </location>
</feature>